<evidence type="ECO:0000313" key="2">
    <source>
        <dbReference type="EMBL" id="UWZ84193.1"/>
    </source>
</evidence>
<evidence type="ECO:0000256" key="1">
    <source>
        <dbReference type="SAM" id="SignalP"/>
    </source>
</evidence>
<accession>A0A9J7BNU6</accession>
<keyword evidence="3" id="KW-1185">Reference proteome</keyword>
<dbReference type="RefSeq" id="WP_260793697.1">
    <property type="nucleotide sequence ID" value="NZ_CP093313.1"/>
</dbReference>
<reference evidence="2" key="1">
    <citation type="submission" date="2021-04" db="EMBL/GenBank/DDBJ databases">
        <title>Phylogenetic analysis of Acidobacteriaceae.</title>
        <authorList>
            <person name="Qiu L."/>
            <person name="Zhang Q."/>
        </authorList>
    </citation>
    <scope>NUCLEOTIDE SEQUENCE</scope>
    <source>
        <strain evidence="2">DSM 25168</strain>
    </source>
</reference>
<dbReference type="NCBIfam" id="TIGR03436">
    <property type="entry name" value="acidobact_VWFA"/>
    <property type="match status" value="1"/>
</dbReference>
<dbReference type="KEGG" id="orp:MOP44_27055"/>
<gene>
    <name evidence="2" type="ORF">MOP44_27055</name>
</gene>
<sequence>MRPFLTLFSVALLSLPSAFAQSPPQAQPETPTFQMSARDVIVDVVVTNDKGEPVKGLKASDFQVLEDGKPQKVDFFEGHNAKALPPGALAPLPQMPPNVYTNVPPAPPSDAVNVLMLDMLNTPEQNFAYSREQLMEFLKNVKPGTRMAIVTLADKVNIVTGFTADVSTLLAALSDAKKGQQGQVSQSLVTRSDEAAQNSSIAFQRSSNVGQSTASIQALQSAYQTQSDFAQRNRTLMTLEALRHLAKFLGNVPGRKNLLWFSSDFPVSLLPNLSERGANDYNLIPNSIVRKTADELTAARVAVYPIQAQGIMNDSWFLADSGGAGNTPTYTGSAGAPNLANANNAIVGDTLRSDASARANILAEMNQLAADTGGKAFYNNNDLSTATARAIADGSDYYALTYSPSNQKLDGKYRKIDIRLPDTKYHLSWRRGYNADPITVGAAAKAEADPLHPLMLLGTPNSTEILYGLRVLPAAQQPAPNAAIAGHNSKLKGPVRRLSVDFMIRWTDINLTPGPNDSHGGRVQVELLAYSSDGQALNWNGGTEVMQMAPQTYAAVQKSGIPAHIEIDVPQDQPVILSSGVYDLSTGKVGTLQIPLQPGTAHAAASAPAVPGATKP</sequence>
<organism evidence="2 3">
    <name type="scientific">Occallatibacter riparius</name>
    <dbReference type="NCBI Taxonomy" id="1002689"/>
    <lineage>
        <taxon>Bacteria</taxon>
        <taxon>Pseudomonadati</taxon>
        <taxon>Acidobacteriota</taxon>
        <taxon>Terriglobia</taxon>
        <taxon>Terriglobales</taxon>
        <taxon>Acidobacteriaceae</taxon>
        <taxon>Occallatibacter</taxon>
    </lineage>
</organism>
<name>A0A9J7BNU6_9BACT</name>
<dbReference type="EMBL" id="CP093313">
    <property type="protein sequence ID" value="UWZ84193.1"/>
    <property type="molecule type" value="Genomic_DNA"/>
</dbReference>
<dbReference type="Proteomes" id="UP001059380">
    <property type="component" value="Chromosome"/>
</dbReference>
<protein>
    <submittedName>
        <fullName evidence="2">VWA domain-containing protein</fullName>
    </submittedName>
</protein>
<evidence type="ECO:0000313" key="3">
    <source>
        <dbReference type="Proteomes" id="UP001059380"/>
    </source>
</evidence>
<keyword evidence="1" id="KW-0732">Signal</keyword>
<feature type="signal peptide" evidence="1">
    <location>
        <begin position="1"/>
        <end position="20"/>
    </location>
</feature>
<dbReference type="InterPro" id="IPR017802">
    <property type="entry name" value="VWFA-rel_acidobac-type"/>
</dbReference>
<proteinExistence type="predicted"/>
<feature type="chain" id="PRO_5039942592" evidence="1">
    <location>
        <begin position="21"/>
        <end position="616"/>
    </location>
</feature>
<dbReference type="AlphaFoldDB" id="A0A9J7BNU6"/>